<evidence type="ECO:0000313" key="2">
    <source>
        <dbReference type="Proteomes" id="UP001374535"/>
    </source>
</evidence>
<evidence type="ECO:0000313" key="1">
    <source>
        <dbReference type="EMBL" id="WVZ18723.1"/>
    </source>
</evidence>
<name>A0AAQ3S6Y3_VIGMU</name>
<gene>
    <name evidence="1" type="ORF">V8G54_006045</name>
</gene>
<sequence length="104" mass="11601">MDLGPFDPKEKCRRKKGFPKELLLLELESFLGHLPLKPSNTTESSSISLSTIRFFDLLFLAFKSISAFRAFADNFIVCFSPKVQTGQAGSYLLISDVILSKHSA</sequence>
<proteinExistence type="predicted"/>
<reference evidence="1 2" key="1">
    <citation type="journal article" date="2023" name="Life. Sci Alliance">
        <title>Evolutionary insights into 3D genome organization and epigenetic landscape of Vigna mungo.</title>
        <authorList>
            <person name="Junaid A."/>
            <person name="Singh B."/>
            <person name="Bhatia S."/>
        </authorList>
    </citation>
    <scope>NUCLEOTIDE SEQUENCE [LARGE SCALE GENOMIC DNA]</scope>
    <source>
        <strain evidence="1">Urdbean</strain>
    </source>
</reference>
<dbReference type="AlphaFoldDB" id="A0AAQ3S6Y3"/>
<protein>
    <submittedName>
        <fullName evidence="1">Uncharacterized protein</fullName>
    </submittedName>
</protein>
<organism evidence="1 2">
    <name type="scientific">Vigna mungo</name>
    <name type="common">Black gram</name>
    <name type="synonym">Phaseolus mungo</name>
    <dbReference type="NCBI Taxonomy" id="3915"/>
    <lineage>
        <taxon>Eukaryota</taxon>
        <taxon>Viridiplantae</taxon>
        <taxon>Streptophyta</taxon>
        <taxon>Embryophyta</taxon>
        <taxon>Tracheophyta</taxon>
        <taxon>Spermatophyta</taxon>
        <taxon>Magnoliopsida</taxon>
        <taxon>eudicotyledons</taxon>
        <taxon>Gunneridae</taxon>
        <taxon>Pentapetalae</taxon>
        <taxon>rosids</taxon>
        <taxon>fabids</taxon>
        <taxon>Fabales</taxon>
        <taxon>Fabaceae</taxon>
        <taxon>Papilionoideae</taxon>
        <taxon>50 kb inversion clade</taxon>
        <taxon>NPAAA clade</taxon>
        <taxon>indigoferoid/millettioid clade</taxon>
        <taxon>Phaseoleae</taxon>
        <taxon>Vigna</taxon>
    </lineage>
</organism>
<keyword evidence="2" id="KW-1185">Reference proteome</keyword>
<accession>A0AAQ3S6Y3</accession>
<dbReference type="Proteomes" id="UP001374535">
    <property type="component" value="Chromosome 2"/>
</dbReference>
<dbReference type="EMBL" id="CP144699">
    <property type="protein sequence ID" value="WVZ18723.1"/>
    <property type="molecule type" value="Genomic_DNA"/>
</dbReference>